<dbReference type="PANTHER" id="PTHR35908">
    <property type="entry name" value="HYPOTHETICAL FUSION PROTEIN"/>
    <property type="match status" value="1"/>
</dbReference>
<evidence type="ECO:0000313" key="3">
    <source>
        <dbReference type="Proteomes" id="UP000613840"/>
    </source>
</evidence>
<dbReference type="Pfam" id="PF18029">
    <property type="entry name" value="Glyoxalase_6"/>
    <property type="match status" value="1"/>
</dbReference>
<dbReference type="InterPro" id="IPR029068">
    <property type="entry name" value="Glyas_Bleomycin-R_OHBP_Dase"/>
</dbReference>
<dbReference type="RefSeq" id="WP_229670268.1">
    <property type="nucleotide sequence ID" value="NZ_BMMZ01000010.1"/>
</dbReference>
<accession>A0A917SEK0</accession>
<protein>
    <recommendedName>
        <fullName evidence="1">Glyoxalase-like domain-containing protein</fullName>
    </recommendedName>
</protein>
<evidence type="ECO:0000313" key="2">
    <source>
        <dbReference type="EMBL" id="GGL74760.1"/>
    </source>
</evidence>
<sequence>MQVDARDAHIIADFWIAALGYELEDNTAFVEDLVRKGVVPAEQTFRRPDGVLSFTGFEAIRGGGPRILFHTVPEEKSIKNRLHLDINVGKDRMHGEAERLVGLGATLLREIEDPSGHWIAMLDPEGNEFDLQ</sequence>
<dbReference type="Gene3D" id="3.10.180.10">
    <property type="entry name" value="2,3-Dihydroxybiphenyl 1,2-Dioxygenase, domain 1"/>
    <property type="match status" value="1"/>
</dbReference>
<reference evidence="2" key="2">
    <citation type="submission" date="2020-09" db="EMBL/GenBank/DDBJ databases">
        <authorList>
            <person name="Sun Q."/>
            <person name="Zhou Y."/>
        </authorList>
    </citation>
    <scope>NUCLEOTIDE SEQUENCE</scope>
    <source>
        <strain evidence="2">CGMCC 4.7306</strain>
    </source>
</reference>
<reference evidence="2" key="1">
    <citation type="journal article" date="2014" name="Int. J. Syst. Evol. Microbiol.">
        <title>Complete genome sequence of Corynebacterium casei LMG S-19264T (=DSM 44701T), isolated from a smear-ripened cheese.</title>
        <authorList>
            <consortium name="US DOE Joint Genome Institute (JGI-PGF)"/>
            <person name="Walter F."/>
            <person name="Albersmeier A."/>
            <person name="Kalinowski J."/>
            <person name="Ruckert C."/>
        </authorList>
    </citation>
    <scope>NUCLEOTIDE SEQUENCE</scope>
    <source>
        <strain evidence="2">CGMCC 4.7306</strain>
    </source>
</reference>
<dbReference type="InterPro" id="IPR041581">
    <property type="entry name" value="Glyoxalase_6"/>
</dbReference>
<dbReference type="EMBL" id="BMMZ01000010">
    <property type="protein sequence ID" value="GGL74760.1"/>
    <property type="molecule type" value="Genomic_DNA"/>
</dbReference>
<name>A0A917SEK0_9ACTN</name>
<keyword evidence="3" id="KW-1185">Reference proteome</keyword>
<feature type="domain" description="Glyoxalase-like" evidence="1">
    <location>
        <begin position="3"/>
        <end position="131"/>
    </location>
</feature>
<dbReference type="Proteomes" id="UP000613840">
    <property type="component" value="Unassembled WGS sequence"/>
</dbReference>
<organism evidence="2 3">
    <name type="scientific">Microlunatus endophyticus</name>
    <dbReference type="NCBI Taxonomy" id="1716077"/>
    <lineage>
        <taxon>Bacteria</taxon>
        <taxon>Bacillati</taxon>
        <taxon>Actinomycetota</taxon>
        <taxon>Actinomycetes</taxon>
        <taxon>Propionibacteriales</taxon>
        <taxon>Propionibacteriaceae</taxon>
        <taxon>Microlunatus</taxon>
    </lineage>
</organism>
<evidence type="ECO:0000259" key="1">
    <source>
        <dbReference type="Pfam" id="PF18029"/>
    </source>
</evidence>
<comment type="caution">
    <text evidence="2">The sequence shown here is derived from an EMBL/GenBank/DDBJ whole genome shotgun (WGS) entry which is preliminary data.</text>
</comment>
<gene>
    <name evidence="2" type="ORF">GCM10011575_36210</name>
</gene>
<dbReference type="PANTHER" id="PTHR35908:SF1">
    <property type="entry name" value="CONSERVED PROTEIN"/>
    <property type="match status" value="1"/>
</dbReference>
<dbReference type="AlphaFoldDB" id="A0A917SEK0"/>
<dbReference type="SUPFAM" id="SSF54593">
    <property type="entry name" value="Glyoxalase/Bleomycin resistance protein/Dihydroxybiphenyl dioxygenase"/>
    <property type="match status" value="1"/>
</dbReference>
<proteinExistence type="predicted"/>